<dbReference type="AlphaFoldDB" id="A0A2Z4UBK6"/>
<accession>A0A2Z4UBK6</accession>
<dbReference type="InterPro" id="IPR024264">
    <property type="entry name" value="DUF3786"/>
</dbReference>
<evidence type="ECO:0000313" key="2">
    <source>
        <dbReference type="EMBL" id="AWY98378.1"/>
    </source>
</evidence>
<name>A0A2Z4UBK6_9FIRM</name>
<proteinExistence type="predicted"/>
<keyword evidence="3" id="KW-1185">Reference proteome</keyword>
<dbReference type="KEGG" id="blau:DQQ01_09700"/>
<dbReference type="Proteomes" id="UP000250003">
    <property type="component" value="Chromosome"/>
</dbReference>
<dbReference type="OrthoDB" id="159408at2"/>
<dbReference type="Pfam" id="PF12654">
    <property type="entry name" value="DUF3786"/>
    <property type="match status" value="1"/>
</dbReference>
<evidence type="ECO:0000259" key="1">
    <source>
        <dbReference type="Pfam" id="PF12654"/>
    </source>
</evidence>
<dbReference type="EMBL" id="CP030280">
    <property type="protein sequence ID" value="AWY98378.1"/>
    <property type="molecule type" value="Genomic_DNA"/>
</dbReference>
<evidence type="ECO:0000313" key="3">
    <source>
        <dbReference type="Proteomes" id="UP000250003"/>
    </source>
</evidence>
<feature type="domain" description="DUF3786" evidence="1">
    <location>
        <begin position="27"/>
        <end position="207"/>
    </location>
</feature>
<organism evidence="2 3">
    <name type="scientific">Blautia argi</name>
    <dbReference type="NCBI Taxonomy" id="1912897"/>
    <lineage>
        <taxon>Bacteria</taxon>
        <taxon>Bacillati</taxon>
        <taxon>Bacillota</taxon>
        <taxon>Clostridia</taxon>
        <taxon>Lachnospirales</taxon>
        <taxon>Lachnospiraceae</taxon>
        <taxon>Blautia</taxon>
    </lineage>
</organism>
<dbReference type="RefSeq" id="WP_111919867.1">
    <property type="nucleotide sequence ID" value="NZ_CAUWHR010000002.1"/>
</dbReference>
<sequence>MNFDYAKDSKEQRPYEHYLNAYKSMNPKEISERTGFPYDEATGNFTVHLMGSTYLVSFPDYEIQPVEDTIGVYPLADAMNVKILIIRYMAERFQTPFSGKFITYHDVPWGEVYFRQFQGRCLMRFAFSYGNKLEMFAKVMEHLGAEKSEEGDCSYKLEFMDNLYIKFILWAGDDEFPPSSQILFSDNFAASFAAEDLAVVGDISINMMKAIERKLS</sequence>
<gene>
    <name evidence="2" type="ORF">DQQ01_09700</name>
</gene>
<reference evidence="3" key="1">
    <citation type="submission" date="2018-06" db="EMBL/GenBank/DDBJ databases">
        <title>Description of Blautia argi sp. nov., a new anaerobic isolated from dog feces.</title>
        <authorList>
            <person name="Chang Y.-H."/>
            <person name="Paek J."/>
            <person name="Shin Y."/>
        </authorList>
    </citation>
    <scope>NUCLEOTIDE SEQUENCE [LARGE SCALE GENOMIC DNA]</scope>
    <source>
        <strain evidence="3">KCTC 15426</strain>
    </source>
</reference>
<protein>
    <recommendedName>
        <fullName evidence="1">DUF3786 domain-containing protein</fullName>
    </recommendedName>
</protein>